<feature type="compositionally biased region" description="Basic residues" evidence="1">
    <location>
        <begin position="18"/>
        <end position="28"/>
    </location>
</feature>
<feature type="region of interest" description="Disordered" evidence="1">
    <location>
        <begin position="1"/>
        <end position="43"/>
    </location>
</feature>
<name>A0A6C0AT28_9ZZZZ</name>
<organism evidence="3">
    <name type="scientific">viral metagenome</name>
    <dbReference type="NCBI Taxonomy" id="1070528"/>
    <lineage>
        <taxon>unclassified sequences</taxon>
        <taxon>metagenomes</taxon>
        <taxon>organismal metagenomes</taxon>
    </lineage>
</organism>
<protein>
    <submittedName>
        <fullName evidence="3">Uncharacterized protein</fullName>
    </submittedName>
</protein>
<keyword evidence="2" id="KW-0812">Transmembrane</keyword>
<sequence length="221" mass="24934">MSLVTTASPWTNDDTSFKKRPSTMKKQMKLLQSASGPDEYVSQAEGYQNLNPSSLDDSQAPVQDRTMKINELLNKVTSSDTSTDMSKLGNFNPPSAPTIQVKKDYVMLNKANPSYDVDNTKTPMYSNYMKSYEPSTIPFPVQENRSNAPSAPYYARMGIQGNNVLGDSKLLEKINYMIHLLEEQQNEKTSNITEEFILYTFLGVFIIFIVDSFARAGKYTR</sequence>
<evidence type="ECO:0000256" key="1">
    <source>
        <dbReference type="SAM" id="MobiDB-lite"/>
    </source>
</evidence>
<evidence type="ECO:0000313" key="3">
    <source>
        <dbReference type="EMBL" id="QHS82520.1"/>
    </source>
</evidence>
<evidence type="ECO:0000256" key="2">
    <source>
        <dbReference type="SAM" id="Phobius"/>
    </source>
</evidence>
<keyword evidence="2" id="KW-0472">Membrane</keyword>
<accession>A0A6C0AT28</accession>
<reference evidence="3" key="1">
    <citation type="journal article" date="2020" name="Nature">
        <title>Giant virus diversity and host interactions through global metagenomics.</title>
        <authorList>
            <person name="Schulz F."/>
            <person name="Roux S."/>
            <person name="Paez-Espino D."/>
            <person name="Jungbluth S."/>
            <person name="Walsh D.A."/>
            <person name="Denef V.J."/>
            <person name="McMahon K.D."/>
            <person name="Konstantinidis K.T."/>
            <person name="Eloe-Fadrosh E.A."/>
            <person name="Kyrpides N.C."/>
            <person name="Woyke T."/>
        </authorList>
    </citation>
    <scope>NUCLEOTIDE SEQUENCE</scope>
    <source>
        <strain evidence="3">GVMAG-S-1101171-111</strain>
    </source>
</reference>
<proteinExistence type="predicted"/>
<feature type="compositionally biased region" description="Polar residues" evidence="1">
    <location>
        <begin position="1"/>
        <end position="14"/>
    </location>
</feature>
<keyword evidence="2" id="KW-1133">Transmembrane helix</keyword>
<dbReference type="AlphaFoldDB" id="A0A6C0AT28"/>
<feature type="transmembrane region" description="Helical" evidence="2">
    <location>
        <begin position="196"/>
        <end position="214"/>
    </location>
</feature>
<dbReference type="EMBL" id="MN740803">
    <property type="protein sequence ID" value="QHS82520.1"/>
    <property type="molecule type" value="Genomic_DNA"/>
</dbReference>